<gene>
    <name evidence="8" type="ORF">METEAL_05620</name>
</gene>
<comment type="function">
    <text evidence="6">Component of a complex that catalyzes the oxidation of glycolate to glyoxylate.</text>
</comment>
<dbReference type="AlphaFoldDB" id="A0AA48H3T9"/>
<keyword evidence="3" id="KW-0677">Repeat</keyword>
<dbReference type="PANTHER" id="PTHR32479:SF17">
    <property type="entry name" value="GLYCOLATE OXIDASE IRON-SULFUR SUBUNIT"/>
    <property type="match status" value="1"/>
</dbReference>
<evidence type="ECO:0000256" key="3">
    <source>
        <dbReference type="ARBA" id="ARBA00022737"/>
    </source>
</evidence>
<evidence type="ECO:0000313" key="9">
    <source>
        <dbReference type="Proteomes" id="UP001238179"/>
    </source>
</evidence>
<dbReference type="PROSITE" id="PS51379">
    <property type="entry name" value="4FE4S_FER_2"/>
    <property type="match status" value="1"/>
</dbReference>
<sequence>MATPELLPLYDAIAQCNRCGFCQAGCPVFRTTGSEHSLGRGRQAIGRALILGEMELTPEVAAALEDCLLCRGCTAHCFPAIRTDETVLAIRHAYLKRHGQPAWQRFLFRRILADNKRLESAGRLALWAKRHGLVKVVERSGALRLVDRRFQVTEAMLPPMEARPFLRGDQDRVPRPGQVKHRVGYFASCGLSFEFPEVVGATLRVLARNGCAITLMDNTCCGRPAHAYGDLDAARDIARKNIDHMAEEAEGLEAIVSDCGSCSTHLKEYGHLLQDDPVYADRAAALSAKIRSFSEYLAAIGLEGDLRPVDATVTYHDPCHLSNRFAKITAQPRKLLKSVPGVRFKELPEADWCCGAAGSYTFLHHGEATGVLDRKMGNVQKTGAQTLATECPACMMHLAYGARRKGLEVRVRHVSQILDEAYAAAP</sequence>
<evidence type="ECO:0000256" key="4">
    <source>
        <dbReference type="ARBA" id="ARBA00023004"/>
    </source>
</evidence>
<dbReference type="InterPro" id="IPR004017">
    <property type="entry name" value="Cys_rich_dom"/>
</dbReference>
<dbReference type="GO" id="GO:0019154">
    <property type="term" value="F:glycolate dehydrogenase activity"/>
    <property type="evidence" value="ECO:0007669"/>
    <property type="project" value="UniProtKB-EC"/>
</dbReference>
<dbReference type="PIRSF" id="PIRSF000139">
    <property type="entry name" value="Glc_ox_4Fe-4S"/>
    <property type="match status" value="1"/>
</dbReference>
<dbReference type="Pfam" id="PF13183">
    <property type="entry name" value="Fer4_8"/>
    <property type="match status" value="1"/>
</dbReference>
<evidence type="ECO:0000256" key="6">
    <source>
        <dbReference type="PIRNR" id="PIRNR000139"/>
    </source>
</evidence>
<dbReference type="EMBL" id="AP027080">
    <property type="protein sequence ID" value="BDU71388.1"/>
    <property type="molecule type" value="Genomic_DNA"/>
</dbReference>
<dbReference type="SUPFAM" id="SSF46548">
    <property type="entry name" value="alpha-helical ferredoxin"/>
    <property type="match status" value="1"/>
</dbReference>
<reference evidence="9" key="1">
    <citation type="journal article" date="2023" name="Int. J. Syst. Evol. Microbiol.">
        <title>Mesoterricola silvestris gen. nov., sp. nov., Mesoterricola sediminis sp. nov., Geothrix oryzae sp. nov., Geothrix edaphica sp. nov., Geothrix rubra sp. nov., and Geothrix limicola sp. nov., six novel members of Acidobacteriota isolated from soils.</title>
        <authorList>
            <person name="Itoh H."/>
            <person name="Sugisawa Y."/>
            <person name="Mise K."/>
            <person name="Xu Z."/>
            <person name="Kuniyasu M."/>
            <person name="Ushijima N."/>
            <person name="Kawano K."/>
            <person name="Kobayashi E."/>
            <person name="Shiratori Y."/>
            <person name="Masuda Y."/>
            <person name="Senoo K."/>
        </authorList>
    </citation>
    <scope>NUCLEOTIDE SEQUENCE [LARGE SCALE GENOMIC DNA]</scope>
    <source>
        <strain evidence="9">W79</strain>
    </source>
</reference>
<dbReference type="KEGG" id="msil:METEAL_05620"/>
<dbReference type="Gene3D" id="1.10.1060.10">
    <property type="entry name" value="Alpha-helical ferredoxin"/>
    <property type="match status" value="1"/>
</dbReference>
<protein>
    <recommendedName>
        <fullName evidence="6">Glycolate oxidase iron-sulfur subunit</fullName>
        <ecNumber evidence="6">1.1.99.14</ecNumber>
    </recommendedName>
</protein>
<dbReference type="EC" id="1.1.99.14" evidence="6"/>
<dbReference type="Pfam" id="PF02754">
    <property type="entry name" value="CCG"/>
    <property type="match status" value="2"/>
</dbReference>
<comment type="cofactor">
    <cofactor evidence="6">
        <name>[4Fe-4S] cluster</name>
        <dbReference type="ChEBI" id="CHEBI:49883"/>
    </cofactor>
    <text evidence="6">Binds 2 [4Fe-4S] clusters.</text>
</comment>
<keyword evidence="1 6" id="KW-0004">4Fe-4S</keyword>
<dbReference type="Proteomes" id="UP001238179">
    <property type="component" value="Chromosome"/>
</dbReference>
<name>A0AA48H3T9_9BACT</name>
<keyword evidence="4 6" id="KW-0408">Iron</keyword>
<keyword evidence="9" id="KW-1185">Reference proteome</keyword>
<evidence type="ECO:0000313" key="8">
    <source>
        <dbReference type="EMBL" id="BDU71388.1"/>
    </source>
</evidence>
<accession>A0AA48H3T9</accession>
<dbReference type="InterPro" id="IPR017896">
    <property type="entry name" value="4Fe4S_Fe-S-bd"/>
</dbReference>
<evidence type="ECO:0000259" key="7">
    <source>
        <dbReference type="PROSITE" id="PS51379"/>
    </source>
</evidence>
<evidence type="ECO:0000256" key="2">
    <source>
        <dbReference type="ARBA" id="ARBA00022723"/>
    </source>
</evidence>
<keyword evidence="2 6" id="KW-0479">Metal-binding</keyword>
<dbReference type="InterPro" id="IPR009051">
    <property type="entry name" value="Helical_ferredxn"/>
</dbReference>
<dbReference type="PROSITE" id="PS00198">
    <property type="entry name" value="4FE4S_FER_1"/>
    <property type="match status" value="1"/>
</dbReference>
<dbReference type="PANTHER" id="PTHR32479">
    <property type="entry name" value="GLYCOLATE OXIDASE IRON-SULFUR SUBUNIT"/>
    <property type="match status" value="1"/>
</dbReference>
<comment type="catalytic activity">
    <reaction evidence="6">
        <text>glycolate + A = glyoxylate + AH2</text>
        <dbReference type="Rhea" id="RHEA:21264"/>
        <dbReference type="ChEBI" id="CHEBI:13193"/>
        <dbReference type="ChEBI" id="CHEBI:17499"/>
        <dbReference type="ChEBI" id="CHEBI:29805"/>
        <dbReference type="ChEBI" id="CHEBI:36655"/>
        <dbReference type="EC" id="1.1.99.14"/>
    </reaction>
</comment>
<dbReference type="GO" id="GO:0051539">
    <property type="term" value="F:4 iron, 4 sulfur cluster binding"/>
    <property type="evidence" value="ECO:0007669"/>
    <property type="project" value="UniProtKB-UniRule"/>
</dbReference>
<evidence type="ECO:0000256" key="1">
    <source>
        <dbReference type="ARBA" id="ARBA00022485"/>
    </source>
</evidence>
<dbReference type="InterPro" id="IPR017900">
    <property type="entry name" value="4Fe4S_Fe_S_CS"/>
</dbReference>
<proteinExistence type="predicted"/>
<dbReference type="InterPro" id="IPR012257">
    <property type="entry name" value="Glc_ox_4Fe-4S"/>
</dbReference>
<keyword evidence="6" id="KW-0813">Transport</keyword>
<keyword evidence="5 6" id="KW-0411">Iron-sulfur</keyword>
<feature type="domain" description="4Fe-4S ferredoxin-type" evidence="7">
    <location>
        <begin position="6"/>
        <end position="36"/>
    </location>
</feature>
<evidence type="ECO:0000256" key="5">
    <source>
        <dbReference type="ARBA" id="ARBA00023014"/>
    </source>
</evidence>
<dbReference type="RefSeq" id="WP_316414277.1">
    <property type="nucleotide sequence ID" value="NZ_AP027080.1"/>
</dbReference>
<keyword evidence="6" id="KW-0249">Electron transport</keyword>
<comment type="catalytic activity">
    <reaction evidence="6">
        <text>(R)-lactate + A = pyruvate + AH2</text>
        <dbReference type="Rhea" id="RHEA:15089"/>
        <dbReference type="ChEBI" id="CHEBI:13193"/>
        <dbReference type="ChEBI" id="CHEBI:15361"/>
        <dbReference type="ChEBI" id="CHEBI:16004"/>
        <dbReference type="ChEBI" id="CHEBI:17499"/>
    </reaction>
</comment>
<organism evidence="8 9">
    <name type="scientific">Mesoterricola silvestris</name>
    <dbReference type="NCBI Taxonomy" id="2927979"/>
    <lineage>
        <taxon>Bacteria</taxon>
        <taxon>Pseudomonadati</taxon>
        <taxon>Acidobacteriota</taxon>
        <taxon>Holophagae</taxon>
        <taxon>Holophagales</taxon>
        <taxon>Holophagaceae</taxon>
        <taxon>Mesoterricola</taxon>
    </lineage>
</organism>
<dbReference type="GO" id="GO:0046872">
    <property type="term" value="F:metal ion binding"/>
    <property type="evidence" value="ECO:0007669"/>
    <property type="project" value="UniProtKB-UniRule"/>
</dbReference>